<keyword evidence="1" id="KW-0732">Signal</keyword>
<dbReference type="Proteomes" id="UP000030152">
    <property type="component" value="Unassembled WGS sequence"/>
</dbReference>
<proteinExistence type="predicted"/>
<dbReference type="OrthoDB" id="754335at2"/>
<accession>A0A0A2MFG2</accession>
<feature type="signal peptide" evidence="1">
    <location>
        <begin position="1"/>
        <end position="28"/>
    </location>
</feature>
<dbReference type="STRING" id="1121895.GCA_000378485_01816"/>
<reference evidence="2 3" key="1">
    <citation type="submission" date="2013-09" db="EMBL/GenBank/DDBJ databases">
        <authorList>
            <person name="Zeng Z."/>
            <person name="Chen C."/>
        </authorList>
    </citation>
    <scope>NUCLEOTIDE SEQUENCE [LARGE SCALE GENOMIC DNA]</scope>
    <source>
        <strain evidence="2 3">WB 3.3-2</strain>
    </source>
</reference>
<keyword evidence="3" id="KW-1185">Reference proteome</keyword>
<gene>
    <name evidence="2" type="ORF">Q765_07455</name>
</gene>
<dbReference type="PROSITE" id="PS51257">
    <property type="entry name" value="PROKAR_LIPOPROTEIN"/>
    <property type="match status" value="1"/>
</dbReference>
<organism evidence="2 3">
    <name type="scientific">Flavobacterium rivuli WB 3.3-2 = DSM 21788</name>
    <dbReference type="NCBI Taxonomy" id="1121895"/>
    <lineage>
        <taxon>Bacteria</taxon>
        <taxon>Pseudomonadati</taxon>
        <taxon>Bacteroidota</taxon>
        <taxon>Flavobacteriia</taxon>
        <taxon>Flavobacteriales</taxon>
        <taxon>Flavobacteriaceae</taxon>
        <taxon>Flavobacterium</taxon>
    </lineage>
</organism>
<evidence type="ECO:0000256" key="1">
    <source>
        <dbReference type="SAM" id="SignalP"/>
    </source>
</evidence>
<dbReference type="EMBL" id="JRLX01000006">
    <property type="protein sequence ID" value="KGO87040.1"/>
    <property type="molecule type" value="Genomic_DNA"/>
</dbReference>
<dbReference type="AlphaFoldDB" id="A0A0A2MFG2"/>
<sequence length="216" mass="24582">MILNFKRTSITFAYLAAFAFLVSCNNSSNNNSDNTTPKRAGVKADRQLIIKELGKLKAILASKDKNKIAGVFNFPLSDSIQIYTDSEAFQKERQLNEDKVSRKLFLKYFQEISNDIQIEQVKELFKNINITGLLQKDTLEYKNLIITEPCYSFYGIEIKNDRVTLSVGSGSNEDYKSEVAEDEIPENSSEFCESVIWWIFKFENGKLQLVNINGAG</sequence>
<feature type="chain" id="PRO_5002003135" description="Lipoprotein" evidence="1">
    <location>
        <begin position="29"/>
        <end position="216"/>
    </location>
</feature>
<evidence type="ECO:0000313" key="2">
    <source>
        <dbReference type="EMBL" id="KGO87040.1"/>
    </source>
</evidence>
<dbReference type="eggNOG" id="ENOG502ZPT2">
    <property type="taxonomic scope" value="Bacteria"/>
</dbReference>
<evidence type="ECO:0000313" key="3">
    <source>
        <dbReference type="Proteomes" id="UP000030152"/>
    </source>
</evidence>
<comment type="caution">
    <text evidence="2">The sequence shown here is derived from an EMBL/GenBank/DDBJ whole genome shotgun (WGS) entry which is preliminary data.</text>
</comment>
<protein>
    <recommendedName>
        <fullName evidence="4">Lipoprotein</fullName>
    </recommendedName>
</protein>
<name>A0A0A2MFG2_9FLAO</name>
<evidence type="ECO:0008006" key="4">
    <source>
        <dbReference type="Google" id="ProtNLM"/>
    </source>
</evidence>